<protein>
    <submittedName>
        <fullName evidence="2">12852_t:CDS:1</fullName>
    </submittedName>
</protein>
<feature type="region of interest" description="Disordered" evidence="1">
    <location>
        <begin position="1"/>
        <end position="54"/>
    </location>
</feature>
<name>A0A9N9I0X9_9GLOM</name>
<keyword evidence="3" id="KW-1185">Reference proteome</keyword>
<evidence type="ECO:0000313" key="2">
    <source>
        <dbReference type="EMBL" id="CAG8715250.1"/>
    </source>
</evidence>
<feature type="non-terminal residue" evidence="2">
    <location>
        <position position="54"/>
    </location>
</feature>
<comment type="caution">
    <text evidence="2">The sequence shown here is derived from an EMBL/GenBank/DDBJ whole genome shotgun (WGS) entry which is preliminary data.</text>
</comment>
<accession>A0A9N9I0X9</accession>
<organism evidence="2 3">
    <name type="scientific">Racocetra fulgida</name>
    <dbReference type="NCBI Taxonomy" id="60492"/>
    <lineage>
        <taxon>Eukaryota</taxon>
        <taxon>Fungi</taxon>
        <taxon>Fungi incertae sedis</taxon>
        <taxon>Mucoromycota</taxon>
        <taxon>Glomeromycotina</taxon>
        <taxon>Glomeromycetes</taxon>
        <taxon>Diversisporales</taxon>
        <taxon>Gigasporaceae</taxon>
        <taxon>Racocetra</taxon>
    </lineage>
</organism>
<dbReference type="Proteomes" id="UP000789396">
    <property type="component" value="Unassembled WGS sequence"/>
</dbReference>
<dbReference type="AlphaFoldDB" id="A0A9N9I0X9"/>
<sequence>MENLSSTTPTQHARSQSVFDTSYNTTDSKQLPQTDRSQSVSSNALYKFTNPQLT</sequence>
<evidence type="ECO:0000313" key="3">
    <source>
        <dbReference type="Proteomes" id="UP000789396"/>
    </source>
</evidence>
<proteinExistence type="predicted"/>
<gene>
    <name evidence="2" type="ORF">RFULGI_LOCUS11105</name>
</gene>
<dbReference type="EMBL" id="CAJVPZ010023374">
    <property type="protein sequence ID" value="CAG8715250.1"/>
    <property type="molecule type" value="Genomic_DNA"/>
</dbReference>
<reference evidence="2" key="1">
    <citation type="submission" date="2021-06" db="EMBL/GenBank/DDBJ databases">
        <authorList>
            <person name="Kallberg Y."/>
            <person name="Tangrot J."/>
            <person name="Rosling A."/>
        </authorList>
    </citation>
    <scope>NUCLEOTIDE SEQUENCE</scope>
    <source>
        <strain evidence="2">IN212</strain>
    </source>
</reference>
<evidence type="ECO:0000256" key="1">
    <source>
        <dbReference type="SAM" id="MobiDB-lite"/>
    </source>
</evidence>